<dbReference type="EMBL" id="CAADFX010000001">
    <property type="protein sequence ID" value="VFK50656.1"/>
    <property type="molecule type" value="Genomic_DNA"/>
</dbReference>
<name>A0A450ZA23_9GAMM</name>
<proteinExistence type="predicted"/>
<accession>A0A450ZA23</accession>
<dbReference type="AlphaFoldDB" id="A0A450ZA23"/>
<evidence type="ECO:0000313" key="1">
    <source>
        <dbReference type="EMBL" id="VFK50656.1"/>
    </source>
</evidence>
<organism evidence="1">
    <name type="scientific">Candidatus Kentrum sp. TUN</name>
    <dbReference type="NCBI Taxonomy" id="2126343"/>
    <lineage>
        <taxon>Bacteria</taxon>
        <taxon>Pseudomonadati</taxon>
        <taxon>Pseudomonadota</taxon>
        <taxon>Gammaproteobacteria</taxon>
        <taxon>Candidatus Kentrum</taxon>
    </lineage>
</organism>
<gene>
    <name evidence="1" type="ORF">BECKTUN1418D_GA0071000_10015</name>
</gene>
<reference evidence="1" key="1">
    <citation type="submission" date="2019-02" db="EMBL/GenBank/DDBJ databases">
        <authorList>
            <person name="Gruber-Vodicka R. H."/>
            <person name="Seah K. B. B."/>
        </authorList>
    </citation>
    <scope>NUCLEOTIDE SEQUENCE</scope>
    <source>
        <strain evidence="1">BECK_BY1</strain>
    </source>
</reference>
<protein>
    <submittedName>
        <fullName evidence="1">Uncharacterized protein</fullName>
    </submittedName>
</protein>
<sequence>MKPLIVAIASIEYSMRYDYPFTIFSHQAIYQNSAFSDTVMMETQEDYIKETLGIYQLPPIIKTITIGVRHDGNNHFLMLSELGDIRVDKRLKWKLSEIMGIPKHAIKRHFHINDPSFDPVRNLGLAPGNVGPFPYFIRELEYILFLKNKTLCEFVAIRFTPFDTLIISEILFEMLMMAYLKWKGKEIIFIEIPDN</sequence>